<dbReference type="EMBL" id="VBPB01000079">
    <property type="protein sequence ID" value="TMQ73192.1"/>
    <property type="molecule type" value="Genomic_DNA"/>
</dbReference>
<gene>
    <name evidence="2" type="ORF">E6K81_05390</name>
</gene>
<evidence type="ECO:0000256" key="1">
    <source>
        <dbReference type="SAM" id="Phobius"/>
    </source>
</evidence>
<evidence type="ECO:0000313" key="3">
    <source>
        <dbReference type="Proteomes" id="UP000319771"/>
    </source>
</evidence>
<protein>
    <submittedName>
        <fullName evidence="2">Uncharacterized protein</fullName>
    </submittedName>
</protein>
<organism evidence="2 3">
    <name type="scientific">Eiseniibacteriota bacterium</name>
    <dbReference type="NCBI Taxonomy" id="2212470"/>
    <lineage>
        <taxon>Bacteria</taxon>
        <taxon>Candidatus Eiseniibacteriota</taxon>
    </lineage>
</organism>
<proteinExistence type="predicted"/>
<accession>A0A538UBB0</accession>
<sequence>MPATTSSSGRAHWIALLALVVLVLGIGVAWRQSRPAKLPETSPRVAAPAPGGEPGEGVIAQALRGLPPATDSLTDSTAYKQRWLDAVRGVDLAGLSPKRRELFLRFANAERCTCGCGFTLATCRESDMTCDISGAKLDALLDSVRAGQITSARGIRGRPGGKPAGG</sequence>
<evidence type="ECO:0000313" key="2">
    <source>
        <dbReference type="EMBL" id="TMQ73192.1"/>
    </source>
</evidence>
<feature type="transmembrane region" description="Helical" evidence="1">
    <location>
        <begin position="12"/>
        <end position="30"/>
    </location>
</feature>
<keyword evidence="1" id="KW-0812">Transmembrane</keyword>
<dbReference type="AlphaFoldDB" id="A0A538UBB0"/>
<name>A0A538UBB0_UNCEI</name>
<keyword evidence="1" id="KW-1133">Transmembrane helix</keyword>
<keyword evidence="1" id="KW-0472">Membrane</keyword>
<comment type="caution">
    <text evidence="2">The sequence shown here is derived from an EMBL/GenBank/DDBJ whole genome shotgun (WGS) entry which is preliminary data.</text>
</comment>
<reference evidence="2 3" key="1">
    <citation type="journal article" date="2019" name="Nat. Microbiol.">
        <title>Mediterranean grassland soil C-N compound turnover is dependent on rainfall and depth, and is mediated by genomically divergent microorganisms.</title>
        <authorList>
            <person name="Diamond S."/>
            <person name="Andeer P.F."/>
            <person name="Li Z."/>
            <person name="Crits-Christoph A."/>
            <person name="Burstein D."/>
            <person name="Anantharaman K."/>
            <person name="Lane K.R."/>
            <person name="Thomas B.C."/>
            <person name="Pan C."/>
            <person name="Northen T.R."/>
            <person name="Banfield J.F."/>
        </authorList>
    </citation>
    <scope>NUCLEOTIDE SEQUENCE [LARGE SCALE GENOMIC DNA]</scope>
    <source>
        <strain evidence="2">WS_11</strain>
    </source>
</reference>
<dbReference type="Proteomes" id="UP000319771">
    <property type="component" value="Unassembled WGS sequence"/>
</dbReference>